<evidence type="ECO:0000313" key="3">
    <source>
        <dbReference type="Proteomes" id="UP001149954"/>
    </source>
</evidence>
<comment type="caution">
    <text evidence="2">The sequence shown here is derived from an EMBL/GenBank/DDBJ whole genome shotgun (WGS) entry which is preliminary data.</text>
</comment>
<dbReference type="Proteomes" id="UP001149954">
    <property type="component" value="Unassembled WGS sequence"/>
</dbReference>
<sequence>MSNPNSPLEIPPLSDFPARPEDLEHPPPPLPLFDFVRLPNPPDDWSHFNIKFSTVAGGHSRALRLPQVQVLLKHYFWGIHYEESHKTPQKTRKHPTLKAQQMILFKLIYYMQERHRPKTWFEMLNVNRDSGPRLLRYDLNPRPKPLSRWYNTAPDVSTRIMNAYIRPMDAPPDMPDYLIQQYMYSADSLFTPPPPPPPPAPTLQVQQEEVLRMHLLQHMNPGVEFTPAFSLTDPPGTKIPGPAPGQKRGADEGKESRGKRARQISPGAPAYRGRPRSPTPPFQEPVFAAEDITTFTWTPSLAPSSKVAPIGAHRLSPILPKPPRPVDTRKITDAIERAVMQIVYADLDRDPSIPSTEKPVCLRTAQSYRDLLSMKLGAFPTTSTVKLSPLTFDWDPNGRSYPVRGRGPIWDSMSCATDAVIVAAMLLDAGCTKIDRAHNRAAEFKSLEKAFIEVTMASWETFDDNTSIFVRDEWLRMFIDSSSGLKMGQPIPPWAVWSAATRSFAQFRYHHVERVTPCHCQFAVPFYNSHQGSCILPGYQQGDEKGVDLQVLIERCFYPRKSFKCDKCGDPMGVTGERKIGQLPLRLVITSDIKTRIKNHTENLKFNYIDYDDKQQVAHYRWLGGIYNNESHARLFWTDTKRGEKDVSNLMMYDSQVSSGVIVGGITSFQPNEKVPLEWFHRNAIPLIFYERILNPTPDLLAKASNAILELNNCVSENKNVLEEHIPWKQSIPPRQPDSWPRVLSHNGERFSNFNPSWATTNPPPKPTIAKPTVPDLPLSNIDPALLDPLVIDPTLIDPLLFSTNTPPEFDLSSMFTTTRLEDPVSTDQAEPEDVNNNHIFHSMLQDPRWLGPEMWPSGLPGEGGALDFPELPMSPPKPQSPQLGNRRGTGWSDATMSDAEDTIAEIRSRHFDSTHGNQLKRSAITNYAMAKQILDPMQKQALHSRNIHGFDSRKRYSDAESKEQVEGNEERDRKMMEKQKKQEEDRKKREEWKNQELERKREELKKQKELELKKREDQKGQKELEKKREQEEQDESEELSEKDPKWTREAYYKQQRQRGKQKKQIEAMPKISRRQGLRNSRKKDNDPTWHPGDSDSDADEADEVDEVDEADEADLP</sequence>
<feature type="compositionally biased region" description="Basic residues" evidence="1">
    <location>
        <begin position="1072"/>
        <end position="1082"/>
    </location>
</feature>
<evidence type="ECO:0000256" key="1">
    <source>
        <dbReference type="SAM" id="MobiDB-lite"/>
    </source>
</evidence>
<accession>A0A9W9XWH0</accession>
<feature type="region of interest" description="Disordered" evidence="1">
    <location>
        <begin position="230"/>
        <end position="281"/>
    </location>
</feature>
<feature type="compositionally biased region" description="Basic and acidic residues" evidence="1">
    <location>
        <begin position="1040"/>
        <end position="1052"/>
    </location>
</feature>
<protein>
    <submittedName>
        <fullName evidence="2">Uncharacterized protein</fullName>
    </submittedName>
</protein>
<reference evidence="2" key="2">
    <citation type="journal article" date="2023" name="IMA Fungus">
        <title>Comparative genomic study of the Penicillium genus elucidates a diverse pangenome and 15 lateral gene transfer events.</title>
        <authorList>
            <person name="Petersen C."/>
            <person name="Sorensen T."/>
            <person name="Nielsen M.R."/>
            <person name="Sondergaard T.E."/>
            <person name="Sorensen J.L."/>
            <person name="Fitzpatrick D.A."/>
            <person name="Frisvad J.C."/>
            <person name="Nielsen K.L."/>
        </authorList>
    </citation>
    <scope>NUCLEOTIDE SEQUENCE</scope>
    <source>
        <strain evidence="2">IBT 29495</strain>
    </source>
</reference>
<feature type="region of interest" description="Disordered" evidence="1">
    <location>
        <begin position="857"/>
        <end position="895"/>
    </location>
</feature>
<keyword evidence="3" id="KW-1185">Reference proteome</keyword>
<feature type="region of interest" description="Disordered" evidence="1">
    <location>
        <begin position="948"/>
        <end position="1117"/>
    </location>
</feature>
<feature type="region of interest" description="Disordered" evidence="1">
    <location>
        <begin position="1"/>
        <end position="24"/>
    </location>
</feature>
<dbReference type="AlphaFoldDB" id="A0A9W9XWH0"/>
<organism evidence="2 3">
    <name type="scientific">Penicillium fimorum</name>
    <dbReference type="NCBI Taxonomy" id="1882269"/>
    <lineage>
        <taxon>Eukaryota</taxon>
        <taxon>Fungi</taxon>
        <taxon>Dikarya</taxon>
        <taxon>Ascomycota</taxon>
        <taxon>Pezizomycotina</taxon>
        <taxon>Eurotiomycetes</taxon>
        <taxon>Eurotiomycetidae</taxon>
        <taxon>Eurotiales</taxon>
        <taxon>Aspergillaceae</taxon>
        <taxon>Penicillium</taxon>
    </lineage>
</organism>
<feature type="compositionally biased region" description="Basic and acidic residues" evidence="1">
    <location>
        <begin position="248"/>
        <end position="258"/>
    </location>
</feature>
<dbReference type="OrthoDB" id="5431239at2759"/>
<evidence type="ECO:0000313" key="2">
    <source>
        <dbReference type="EMBL" id="KAJ5503835.1"/>
    </source>
</evidence>
<name>A0A9W9XWH0_9EURO</name>
<reference evidence="2" key="1">
    <citation type="submission" date="2022-12" db="EMBL/GenBank/DDBJ databases">
        <authorList>
            <person name="Petersen C."/>
        </authorList>
    </citation>
    <scope>NUCLEOTIDE SEQUENCE</scope>
    <source>
        <strain evidence="2">IBT 29495</strain>
    </source>
</reference>
<proteinExistence type="predicted"/>
<feature type="compositionally biased region" description="Acidic residues" evidence="1">
    <location>
        <begin position="1095"/>
        <end position="1117"/>
    </location>
</feature>
<feature type="compositionally biased region" description="Basic and acidic residues" evidence="1">
    <location>
        <begin position="949"/>
        <end position="1031"/>
    </location>
</feature>
<gene>
    <name evidence="2" type="ORF">N7463_006709</name>
</gene>
<dbReference type="EMBL" id="JAPWDS010000003">
    <property type="protein sequence ID" value="KAJ5503835.1"/>
    <property type="molecule type" value="Genomic_DNA"/>
</dbReference>